<dbReference type="PIRSF" id="PIRSF005690">
    <property type="entry name" value="GerBA"/>
    <property type="match status" value="1"/>
</dbReference>
<gene>
    <name evidence="4" type="ORF">ACJDUH_00660</name>
</gene>
<keyword evidence="2 3" id="KW-0472">Membrane</keyword>
<keyword evidence="3" id="KW-0812">Transmembrane</keyword>
<keyword evidence="5" id="KW-1185">Reference proteome</keyword>
<evidence type="ECO:0000256" key="2">
    <source>
        <dbReference type="ARBA" id="ARBA00023136"/>
    </source>
</evidence>
<sequence length="485" mass="54338">MNLANSNIKDIVNTLKNKFQDCPDIIFRQVSLSNGLEGYFIFVVGLVDLDLFQRDFFKPLMSLNYENLKNEKIIKTLPIARLSLIYDTPSIMKDVTQGRAVFIAQGINFAVSCNLIKFEKRSISEPESEKNIRGSHEGFVECATTNVSILRRKIRNNDLKFKIITLGTSTNQDIYIAYINKIANQEILQDLENRIKKYDYDGILGSGYIEQMISDSPNSPFPQFIATERPDKVVSLLLEGSLAVIVDGTPVVISAPVSFFSFFQTQDDFNSHWILGTFLGILRVFALTIALLLPAIYISVTSFHYYMVPLKLLIPLAESRGRVPFPPYFEAIIMEVTIELLREASIRLPTYVGTSIGIIGGIIIGQAAVQAGIVSVLMIIVVSITAIASYVTPLNDMGIAIRLYRFMIMLVSSVFGAVGILVCIIFLIAHLISLESLGQPYLQPLAPLKLEDLKNAFIRVPFKFLKKRPDISKPLDKKRGFDDEK</sequence>
<feature type="transmembrane region" description="Helical" evidence="3">
    <location>
        <begin position="348"/>
        <end position="367"/>
    </location>
</feature>
<name>A0ABW8TPZ1_9CLOT</name>
<organism evidence="4 5">
    <name type="scientific">Candidatus Clostridium radicumherbarum</name>
    <dbReference type="NCBI Taxonomy" id="3381662"/>
    <lineage>
        <taxon>Bacteria</taxon>
        <taxon>Bacillati</taxon>
        <taxon>Bacillota</taxon>
        <taxon>Clostridia</taxon>
        <taxon>Eubacteriales</taxon>
        <taxon>Clostridiaceae</taxon>
        <taxon>Clostridium</taxon>
    </lineage>
</organism>
<accession>A0ABW8TPZ1</accession>
<comment type="similarity">
    <text evidence="1">Belongs to the GerABKA family.</text>
</comment>
<proteinExistence type="inferred from homology"/>
<evidence type="ECO:0000313" key="4">
    <source>
        <dbReference type="EMBL" id="MFL0266591.1"/>
    </source>
</evidence>
<evidence type="ECO:0000256" key="3">
    <source>
        <dbReference type="SAM" id="Phobius"/>
    </source>
</evidence>
<dbReference type="EMBL" id="JBJHZY010000001">
    <property type="protein sequence ID" value="MFL0266591.1"/>
    <property type="molecule type" value="Genomic_DNA"/>
</dbReference>
<comment type="caution">
    <text evidence="4">The sequence shown here is derived from an EMBL/GenBank/DDBJ whole genome shotgun (WGS) entry which is preliminary data.</text>
</comment>
<reference evidence="4 5" key="1">
    <citation type="submission" date="2024-11" db="EMBL/GenBank/DDBJ databases">
        <authorList>
            <person name="Heng Y.C."/>
            <person name="Lim A.C.H."/>
            <person name="Lee J.K.Y."/>
            <person name="Kittelmann S."/>
        </authorList>
    </citation>
    <scope>NUCLEOTIDE SEQUENCE [LARGE SCALE GENOMIC DNA]</scope>
    <source>
        <strain evidence="4 5">WILCCON 0202</strain>
    </source>
</reference>
<dbReference type="Proteomes" id="UP001623661">
    <property type="component" value="Unassembled WGS sequence"/>
</dbReference>
<protein>
    <submittedName>
        <fullName evidence="4">Spore germination protein</fullName>
    </submittedName>
</protein>
<keyword evidence="3" id="KW-1133">Transmembrane helix</keyword>
<dbReference type="PANTHER" id="PTHR22550">
    <property type="entry name" value="SPORE GERMINATION PROTEIN"/>
    <property type="match status" value="1"/>
</dbReference>
<dbReference type="InterPro" id="IPR050768">
    <property type="entry name" value="UPF0353/GerABKA_families"/>
</dbReference>
<feature type="transmembrane region" description="Helical" evidence="3">
    <location>
        <begin position="233"/>
        <end position="253"/>
    </location>
</feature>
<dbReference type="Pfam" id="PF03323">
    <property type="entry name" value="GerA"/>
    <property type="match status" value="1"/>
</dbReference>
<evidence type="ECO:0000313" key="5">
    <source>
        <dbReference type="Proteomes" id="UP001623661"/>
    </source>
</evidence>
<dbReference type="RefSeq" id="WP_406763222.1">
    <property type="nucleotide sequence ID" value="NZ_JBJHZY010000001.1"/>
</dbReference>
<dbReference type="PANTHER" id="PTHR22550:SF5">
    <property type="entry name" value="LEUCINE ZIPPER PROTEIN 4"/>
    <property type="match status" value="1"/>
</dbReference>
<feature type="transmembrane region" description="Helical" evidence="3">
    <location>
        <begin position="373"/>
        <end position="391"/>
    </location>
</feature>
<feature type="transmembrane region" description="Helical" evidence="3">
    <location>
        <begin position="403"/>
        <end position="432"/>
    </location>
</feature>
<evidence type="ECO:0000256" key="1">
    <source>
        <dbReference type="ARBA" id="ARBA00005278"/>
    </source>
</evidence>
<dbReference type="InterPro" id="IPR004995">
    <property type="entry name" value="Spore_Ger"/>
</dbReference>
<feature type="transmembrane region" description="Helical" evidence="3">
    <location>
        <begin position="273"/>
        <end position="298"/>
    </location>
</feature>